<name>A0A9Q1MDD0_9SOLA</name>
<comment type="caution">
    <text evidence="2">The sequence shown here is derived from an EMBL/GenBank/DDBJ whole genome shotgun (WGS) entry which is preliminary data.</text>
</comment>
<evidence type="ECO:0000313" key="2">
    <source>
        <dbReference type="EMBL" id="KAJ8554050.1"/>
    </source>
</evidence>
<proteinExistence type="predicted"/>
<keyword evidence="3" id="KW-1185">Reference proteome</keyword>
<feature type="region of interest" description="Disordered" evidence="1">
    <location>
        <begin position="91"/>
        <end position="138"/>
    </location>
</feature>
<protein>
    <submittedName>
        <fullName evidence="2">Uncharacterized protein</fullName>
    </submittedName>
</protein>
<evidence type="ECO:0000256" key="1">
    <source>
        <dbReference type="SAM" id="MobiDB-lite"/>
    </source>
</evidence>
<gene>
    <name evidence="2" type="ORF">K7X08_024728</name>
</gene>
<dbReference type="Proteomes" id="UP001152561">
    <property type="component" value="Unassembled WGS sequence"/>
</dbReference>
<sequence length="181" mass="19556">MLEVLLKEVEEIGKVDVGGEMMDAEHLDGGGGEVCVGGEMLDAAGVVGLEVSHSDDEQPSTSNADRQHGGGEVDRVSDMIVRPFDREVITYQRRNRNARPPPSNADAELNVAPHVTPQPSSSNTVRPRREDVQRHGSSMHLKGLLQIGIQEVNASAFNTIAARKRKDPGYIKTRVAGQPDA</sequence>
<feature type="region of interest" description="Disordered" evidence="1">
    <location>
        <begin position="51"/>
        <end position="79"/>
    </location>
</feature>
<reference evidence="3" key="1">
    <citation type="journal article" date="2023" name="Proc. Natl. Acad. Sci. U.S.A.">
        <title>Genomic and structural basis for evolution of tropane alkaloid biosynthesis.</title>
        <authorList>
            <person name="Wanga Y.-J."/>
            <person name="Taina T."/>
            <person name="Yua J.-Y."/>
            <person name="Lia J."/>
            <person name="Xua B."/>
            <person name="Chenc J."/>
            <person name="D'Auriad J.C."/>
            <person name="Huanga J.-P."/>
            <person name="Huanga S.-X."/>
        </authorList>
    </citation>
    <scope>NUCLEOTIDE SEQUENCE [LARGE SCALE GENOMIC DNA]</scope>
    <source>
        <strain evidence="3">cv. KIB-2019</strain>
    </source>
</reference>
<evidence type="ECO:0000313" key="3">
    <source>
        <dbReference type="Proteomes" id="UP001152561"/>
    </source>
</evidence>
<dbReference type="AlphaFoldDB" id="A0A9Q1MDD0"/>
<dbReference type="EMBL" id="JAJAGQ010000009">
    <property type="protein sequence ID" value="KAJ8554050.1"/>
    <property type="molecule type" value="Genomic_DNA"/>
</dbReference>
<accession>A0A9Q1MDD0</accession>
<feature type="compositionally biased region" description="Basic and acidic residues" evidence="1">
    <location>
        <begin position="65"/>
        <end position="79"/>
    </location>
</feature>
<organism evidence="2 3">
    <name type="scientific">Anisodus acutangulus</name>
    <dbReference type="NCBI Taxonomy" id="402998"/>
    <lineage>
        <taxon>Eukaryota</taxon>
        <taxon>Viridiplantae</taxon>
        <taxon>Streptophyta</taxon>
        <taxon>Embryophyta</taxon>
        <taxon>Tracheophyta</taxon>
        <taxon>Spermatophyta</taxon>
        <taxon>Magnoliopsida</taxon>
        <taxon>eudicotyledons</taxon>
        <taxon>Gunneridae</taxon>
        <taxon>Pentapetalae</taxon>
        <taxon>asterids</taxon>
        <taxon>lamiids</taxon>
        <taxon>Solanales</taxon>
        <taxon>Solanaceae</taxon>
        <taxon>Solanoideae</taxon>
        <taxon>Hyoscyameae</taxon>
        <taxon>Anisodus</taxon>
    </lineage>
</organism>